<keyword evidence="1" id="KW-0732">Signal</keyword>
<evidence type="ECO:0000313" key="2">
    <source>
        <dbReference type="EMBL" id="GGO89244.1"/>
    </source>
</evidence>
<reference evidence="2 3" key="1">
    <citation type="journal article" date="2014" name="Int. J. Syst. Evol. Microbiol.">
        <title>Complete genome sequence of Corynebacterium casei LMG S-19264T (=DSM 44701T), isolated from a smear-ripened cheese.</title>
        <authorList>
            <consortium name="US DOE Joint Genome Institute (JGI-PGF)"/>
            <person name="Walter F."/>
            <person name="Albersmeier A."/>
            <person name="Kalinowski J."/>
            <person name="Ruckert C."/>
        </authorList>
    </citation>
    <scope>NUCLEOTIDE SEQUENCE [LARGE SCALE GENOMIC DNA]</scope>
    <source>
        <strain evidence="2 3">CGMCC 1.7286</strain>
    </source>
</reference>
<name>A0A917ZRK2_9GAMM</name>
<evidence type="ECO:0008006" key="4">
    <source>
        <dbReference type="Google" id="ProtNLM"/>
    </source>
</evidence>
<comment type="caution">
    <text evidence="2">The sequence shown here is derived from an EMBL/GenBank/DDBJ whole genome shotgun (WGS) entry which is preliminary data.</text>
</comment>
<dbReference type="AlphaFoldDB" id="A0A917ZRK2"/>
<accession>A0A917ZRK2</accession>
<feature type="chain" id="PRO_5036929854" description="Methyl-accepting chemotaxis protein" evidence="1">
    <location>
        <begin position="20"/>
        <end position="77"/>
    </location>
</feature>
<proteinExistence type="predicted"/>
<organism evidence="2 3">
    <name type="scientific">Marinobacterium nitratireducens</name>
    <dbReference type="NCBI Taxonomy" id="518897"/>
    <lineage>
        <taxon>Bacteria</taxon>
        <taxon>Pseudomonadati</taxon>
        <taxon>Pseudomonadota</taxon>
        <taxon>Gammaproteobacteria</taxon>
        <taxon>Oceanospirillales</taxon>
        <taxon>Oceanospirillaceae</taxon>
        <taxon>Marinobacterium</taxon>
    </lineage>
</organism>
<keyword evidence="3" id="KW-1185">Reference proteome</keyword>
<evidence type="ECO:0000313" key="3">
    <source>
        <dbReference type="Proteomes" id="UP000599578"/>
    </source>
</evidence>
<feature type="signal peptide" evidence="1">
    <location>
        <begin position="1"/>
        <end position="19"/>
    </location>
</feature>
<dbReference type="EMBL" id="BMLT01000022">
    <property type="protein sequence ID" value="GGO89244.1"/>
    <property type="molecule type" value="Genomic_DNA"/>
</dbReference>
<evidence type="ECO:0000256" key="1">
    <source>
        <dbReference type="SAM" id="SignalP"/>
    </source>
</evidence>
<dbReference type="RefSeq" id="WP_188863045.1">
    <property type="nucleotide sequence ID" value="NZ_BMLT01000022.1"/>
</dbReference>
<protein>
    <recommendedName>
        <fullName evidence="4">Methyl-accepting chemotaxis protein</fullName>
    </recommendedName>
</protein>
<dbReference type="Proteomes" id="UP000599578">
    <property type="component" value="Unassembled WGS sequence"/>
</dbReference>
<sequence length="77" mass="8331">MKRRLVNATVLLIAALSFAAPTLLSVQIAKTEGISSETARVMGYARDVVEHSDRTASQVTQSLKQLSDLDAAYRHGT</sequence>
<gene>
    <name evidence="2" type="ORF">GCM10011348_46530</name>
</gene>